<protein>
    <recommendedName>
        <fullName evidence="4">GtrA-like protein domain-containing protein</fullName>
    </recommendedName>
</protein>
<sequence>MSSEINKTTVPKLKFWANFKEKHPNLAQFLVFFLLSNGVTVLQLVLMPVLRGLFEQTSLININFQILQFGQNFDGSSYFVFDYGAGPLSAGGGGGLAYFLAVQIAIGVAQIINFFAQRSITFKSNSNIWKAAMWYVIAYFVITIGAAAAQGFYKAPIYNLLMNTWGMGSFGETMADMVTMIINSAISFWVFYPIFKVIFKQEPDKQA</sequence>
<dbReference type="Proteomes" id="UP001501734">
    <property type="component" value="Unassembled WGS sequence"/>
</dbReference>
<feature type="transmembrane region" description="Helical" evidence="1">
    <location>
        <begin position="173"/>
        <end position="195"/>
    </location>
</feature>
<reference evidence="3" key="1">
    <citation type="journal article" date="2019" name="Int. J. Syst. Evol. Microbiol.">
        <title>The Global Catalogue of Microorganisms (GCM) 10K type strain sequencing project: providing services to taxonomists for standard genome sequencing and annotation.</title>
        <authorList>
            <consortium name="The Broad Institute Genomics Platform"/>
            <consortium name="The Broad Institute Genome Sequencing Center for Infectious Disease"/>
            <person name="Wu L."/>
            <person name="Ma J."/>
        </authorList>
    </citation>
    <scope>NUCLEOTIDE SEQUENCE [LARGE SCALE GENOMIC DNA]</scope>
    <source>
        <strain evidence="3">JCM 17250</strain>
    </source>
</reference>
<keyword evidence="1" id="KW-0812">Transmembrane</keyword>
<organism evidence="2 3">
    <name type="scientific">Amphibacillus indicireducens</name>
    <dbReference type="NCBI Taxonomy" id="1076330"/>
    <lineage>
        <taxon>Bacteria</taxon>
        <taxon>Bacillati</taxon>
        <taxon>Bacillota</taxon>
        <taxon>Bacilli</taxon>
        <taxon>Bacillales</taxon>
        <taxon>Bacillaceae</taxon>
        <taxon>Amphibacillus</taxon>
    </lineage>
</organism>
<feature type="transmembrane region" description="Helical" evidence="1">
    <location>
        <begin position="128"/>
        <end position="153"/>
    </location>
</feature>
<keyword evidence="1" id="KW-1133">Transmembrane helix</keyword>
<gene>
    <name evidence="2" type="ORF">GCM10022410_11470</name>
</gene>
<feature type="transmembrane region" description="Helical" evidence="1">
    <location>
        <begin position="29"/>
        <end position="50"/>
    </location>
</feature>
<keyword evidence="3" id="KW-1185">Reference proteome</keyword>
<dbReference type="RefSeq" id="WP_344911242.1">
    <property type="nucleotide sequence ID" value="NZ_BAABDL010000059.1"/>
</dbReference>
<evidence type="ECO:0000313" key="3">
    <source>
        <dbReference type="Proteomes" id="UP001501734"/>
    </source>
</evidence>
<evidence type="ECO:0008006" key="4">
    <source>
        <dbReference type="Google" id="ProtNLM"/>
    </source>
</evidence>
<name>A0ABP7VGF7_9BACI</name>
<accession>A0ABP7VGF7</accession>
<comment type="caution">
    <text evidence="2">The sequence shown here is derived from an EMBL/GenBank/DDBJ whole genome shotgun (WGS) entry which is preliminary data.</text>
</comment>
<evidence type="ECO:0000256" key="1">
    <source>
        <dbReference type="SAM" id="Phobius"/>
    </source>
</evidence>
<proteinExistence type="predicted"/>
<feature type="transmembrane region" description="Helical" evidence="1">
    <location>
        <begin position="96"/>
        <end position="116"/>
    </location>
</feature>
<keyword evidence="1" id="KW-0472">Membrane</keyword>
<dbReference type="EMBL" id="BAABDL010000059">
    <property type="protein sequence ID" value="GAA4066848.1"/>
    <property type="molecule type" value="Genomic_DNA"/>
</dbReference>
<evidence type="ECO:0000313" key="2">
    <source>
        <dbReference type="EMBL" id="GAA4066848.1"/>
    </source>
</evidence>